<evidence type="ECO:0000313" key="5">
    <source>
        <dbReference type="EMBL" id="MFC5906684.1"/>
    </source>
</evidence>
<reference evidence="6" key="1">
    <citation type="journal article" date="2019" name="Int. J. Syst. Evol. Microbiol.">
        <title>The Global Catalogue of Microorganisms (GCM) 10K type strain sequencing project: providing services to taxonomists for standard genome sequencing and annotation.</title>
        <authorList>
            <consortium name="The Broad Institute Genomics Platform"/>
            <consortium name="The Broad Institute Genome Sequencing Center for Infectious Disease"/>
            <person name="Wu L."/>
            <person name="Ma J."/>
        </authorList>
    </citation>
    <scope>NUCLEOTIDE SEQUENCE [LARGE SCALE GENOMIC DNA]</scope>
    <source>
        <strain evidence="6">JCM 4816</strain>
    </source>
</reference>
<dbReference type="SUPFAM" id="SSF46785">
    <property type="entry name" value="Winged helix' DNA-binding domain"/>
    <property type="match status" value="1"/>
</dbReference>
<dbReference type="InterPro" id="IPR036390">
    <property type="entry name" value="WH_DNA-bd_sf"/>
</dbReference>
<protein>
    <submittedName>
        <fullName evidence="5">MarR family winged helix-turn-helix transcriptional regulator</fullName>
    </submittedName>
</protein>
<organism evidence="5 6">
    <name type="scientific">Streptacidiphilus monticola</name>
    <dbReference type="NCBI Taxonomy" id="2161674"/>
    <lineage>
        <taxon>Bacteria</taxon>
        <taxon>Bacillati</taxon>
        <taxon>Actinomycetota</taxon>
        <taxon>Actinomycetes</taxon>
        <taxon>Kitasatosporales</taxon>
        <taxon>Streptomycetaceae</taxon>
        <taxon>Streptacidiphilus</taxon>
    </lineage>
</organism>
<dbReference type="Pfam" id="PF01047">
    <property type="entry name" value="MarR"/>
    <property type="match status" value="1"/>
</dbReference>
<dbReference type="InterPro" id="IPR036388">
    <property type="entry name" value="WH-like_DNA-bd_sf"/>
</dbReference>
<name>A0ABW1FWR6_9ACTN</name>
<dbReference type="InterPro" id="IPR039422">
    <property type="entry name" value="MarR/SlyA-like"/>
</dbReference>
<feature type="domain" description="HTH marR-type" evidence="4">
    <location>
        <begin position="1"/>
        <end position="139"/>
    </location>
</feature>
<keyword evidence="3" id="KW-0804">Transcription</keyword>
<dbReference type="InterPro" id="IPR023187">
    <property type="entry name" value="Tscrpt_reg_MarR-type_CS"/>
</dbReference>
<dbReference type="PROSITE" id="PS01117">
    <property type="entry name" value="HTH_MARR_1"/>
    <property type="match status" value="1"/>
</dbReference>
<evidence type="ECO:0000313" key="6">
    <source>
        <dbReference type="Proteomes" id="UP001596174"/>
    </source>
</evidence>
<dbReference type="CDD" id="cd00090">
    <property type="entry name" value="HTH_ARSR"/>
    <property type="match status" value="1"/>
</dbReference>
<sequence length="142" mass="15555">MSEAIDEIEYQLGVLFRRGRALANELAESVSPGLEPSGYGLLVRLDEAGPCRPSELAAYFRIGKATAGRQLACLEQLGLVARRPDPEDGRAHLLELTDDGRAKVAAARAERRATLHERLSTWPDPDLGALARLLSRFNDEFA</sequence>
<dbReference type="SMART" id="SM00347">
    <property type="entry name" value="HTH_MARR"/>
    <property type="match status" value="1"/>
</dbReference>
<evidence type="ECO:0000259" key="4">
    <source>
        <dbReference type="PROSITE" id="PS50995"/>
    </source>
</evidence>
<evidence type="ECO:0000256" key="2">
    <source>
        <dbReference type="ARBA" id="ARBA00023125"/>
    </source>
</evidence>
<keyword evidence="1" id="KW-0805">Transcription regulation</keyword>
<keyword evidence="6" id="KW-1185">Reference proteome</keyword>
<comment type="caution">
    <text evidence="5">The sequence shown here is derived from an EMBL/GenBank/DDBJ whole genome shotgun (WGS) entry which is preliminary data.</text>
</comment>
<evidence type="ECO:0000256" key="1">
    <source>
        <dbReference type="ARBA" id="ARBA00023015"/>
    </source>
</evidence>
<dbReference type="InterPro" id="IPR011991">
    <property type="entry name" value="ArsR-like_HTH"/>
</dbReference>
<dbReference type="RefSeq" id="WP_380580345.1">
    <property type="nucleotide sequence ID" value="NZ_JBHSQJ010000016.1"/>
</dbReference>
<evidence type="ECO:0000256" key="3">
    <source>
        <dbReference type="ARBA" id="ARBA00023163"/>
    </source>
</evidence>
<dbReference type="PANTHER" id="PTHR33164">
    <property type="entry name" value="TRANSCRIPTIONAL REGULATOR, MARR FAMILY"/>
    <property type="match status" value="1"/>
</dbReference>
<dbReference type="PANTHER" id="PTHR33164:SF57">
    <property type="entry name" value="MARR-FAMILY TRANSCRIPTIONAL REGULATOR"/>
    <property type="match status" value="1"/>
</dbReference>
<dbReference type="Gene3D" id="1.10.10.10">
    <property type="entry name" value="Winged helix-like DNA-binding domain superfamily/Winged helix DNA-binding domain"/>
    <property type="match status" value="1"/>
</dbReference>
<dbReference type="Proteomes" id="UP001596174">
    <property type="component" value="Unassembled WGS sequence"/>
</dbReference>
<keyword evidence="2" id="KW-0238">DNA-binding</keyword>
<accession>A0ABW1FWR6</accession>
<gene>
    <name evidence="5" type="ORF">ACFP3V_05565</name>
</gene>
<dbReference type="PROSITE" id="PS50995">
    <property type="entry name" value="HTH_MARR_2"/>
    <property type="match status" value="1"/>
</dbReference>
<dbReference type="EMBL" id="JBHSQJ010000016">
    <property type="protein sequence ID" value="MFC5906684.1"/>
    <property type="molecule type" value="Genomic_DNA"/>
</dbReference>
<proteinExistence type="predicted"/>
<dbReference type="InterPro" id="IPR000835">
    <property type="entry name" value="HTH_MarR-typ"/>
</dbReference>